<name>A0ABY9T1T5_BREBE</name>
<feature type="region of interest" description="Disordered" evidence="2">
    <location>
        <begin position="1"/>
        <end position="22"/>
    </location>
</feature>
<feature type="domain" description="Methyltransferase type 11" evidence="3">
    <location>
        <begin position="41"/>
        <end position="137"/>
    </location>
</feature>
<reference evidence="4 5" key="1">
    <citation type="submission" date="2023-09" db="EMBL/GenBank/DDBJ databases">
        <title>Complete Genome and Methylome dissection of Bacillus brevis NEB573 original source of BbsI restriction endonuclease.</title>
        <authorList>
            <person name="Fomenkov A."/>
            <person name="Roberts R.D."/>
        </authorList>
    </citation>
    <scope>NUCLEOTIDE SEQUENCE [LARGE SCALE GENOMIC DNA]</scope>
    <source>
        <strain evidence="4 5">NEB573</strain>
    </source>
</reference>
<sequence length="248" mass="28270">MSSHPFFEIHKELPREGPGNDESTKKAFGMLSRLPAHPQILDVGCGPGMQTKALASLIDGTITAVDRHEPFLRELEKWVADHGAEGKIRTVCADMFALPFAEESFDLIWSEGAIYIIGFERGMREWGKLLRPGGYLVASEVTWLTGERPAEIEAFWQKNYPAIAGVEENKQIVQRAGYRLVGSFTLPESGWWEYYGPLEKRVAKLRDEYAGQVDMQQALDETQQEIDLYRKYGTYYGYTFFIMQRPES</sequence>
<dbReference type="Gene3D" id="3.40.50.150">
    <property type="entry name" value="Vaccinia Virus protein VP39"/>
    <property type="match status" value="1"/>
</dbReference>
<dbReference type="PANTHER" id="PTHR44068">
    <property type="entry name" value="ZGC:194242"/>
    <property type="match status" value="1"/>
</dbReference>
<dbReference type="PANTHER" id="PTHR44068:SF1">
    <property type="entry name" value="HYPOTHETICAL LOC100005854"/>
    <property type="match status" value="1"/>
</dbReference>
<dbReference type="GO" id="GO:0008168">
    <property type="term" value="F:methyltransferase activity"/>
    <property type="evidence" value="ECO:0007669"/>
    <property type="project" value="UniProtKB-KW"/>
</dbReference>
<dbReference type="InterPro" id="IPR029063">
    <property type="entry name" value="SAM-dependent_MTases_sf"/>
</dbReference>
<keyword evidence="4" id="KW-0489">Methyltransferase</keyword>
<keyword evidence="5" id="KW-1185">Reference proteome</keyword>
<dbReference type="Proteomes" id="UP001256827">
    <property type="component" value="Chromosome"/>
</dbReference>
<dbReference type="CDD" id="cd02440">
    <property type="entry name" value="AdoMet_MTases"/>
    <property type="match status" value="1"/>
</dbReference>
<evidence type="ECO:0000313" key="4">
    <source>
        <dbReference type="EMBL" id="WNC13206.1"/>
    </source>
</evidence>
<dbReference type="EMBL" id="CP134050">
    <property type="protein sequence ID" value="WNC13206.1"/>
    <property type="molecule type" value="Genomic_DNA"/>
</dbReference>
<dbReference type="Pfam" id="PF08241">
    <property type="entry name" value="Methyltransf_11"/>
    <property type="match status" value="1"/>
</dbReference>
<dbReference type="InterPro" id="IPR013216">
    <property type="entry name" value="Methyltransf_11"/>
</dbReference>
<proteinExistence type="predicted"/>
<dbReference type="SUPFAM" id="SSF53335">
    <property type="entry name" value="S-adenosyl-L-methionine-dependent methyltransferases"/>
    <property type="match status" value="1"/>
</dbReference>
<organism evidence="4 5">
    <name type="scientific">Brevibacillus brevis</name>
    <name type="common">Bacillus brevis</name>
    <dbReference type="NCBI Taxonomy" id="1393"/>
    <lineage>
        <taxon>Bacteria</taxon>
        <taxon>Bacillati</taxon>
        <taxon>Bacillota</taxon>
        <taxon>Bacilli</taxon>
        <taxon>Bacillales</taxon>
        <taxon>Paenibacillaceae</taxon>
        <taxon>Brevibacillus</taxon>
    </lineage>
</organism>
<accession>A0ABY9T1T5</accession>
<dbReference type="GO" id="GO:0032259">
    <property type="term" value="P:methylation"/>
    <property type="evidence" value="ECO:0007669"/>
    <property type="project" value="UniProtKB-KW"/>
</dbReference>
<evidence type="ECO:0000256" key="1">
    <source>
        <dbReference type="ARBA" id="ARBA00022679"/>
    </source>
</evidence>
<protein>
    <submittedName>
        <fullName evidence="4">Methyltransferase domain-containing protein</fullName>
    </submittedName>
</protein>
<keyword evidence="1" id="KW-0808">Transferase</keyword>
<evidence type="ECO:0000259" key="3">
    <source>
        <dbReference type="Pfam" id="PF08241"/>
    </source>
</evidence>
<dbReference type="InterPro" id="IPR050447">
    <property type="entry name" value="Erg6_SMT_methyltransf"/>
</dbReference>
<gene>
    <name evidence="4" type="ORF">RGB73_21155</name>
</gene>
<dbReference type="RefSeq" id="WP_310764695.1">
    <property type="nucleotide sequence ID" value="NZ_CP134050.1"/>
</dbReference>
<evidence type="ECO:0000256" key="2">
    <source>
        <dbReference type="SAM" id="MobiDB-lite"/>
    </source>
</evidence>
<evidence type="ECO:0000313" key="5">
    <source>
        <dbReference type="Proteomes" id="UP001256827"/>
    </source>
</evidence>